<keyword evidence="9" id="KW-0413">Isomerase</keyword>
<gene>
    <name evidence="15" type="ORF">QJT81_14715</name>
</gene>
<organism evidence="15">
    <name type="scientific">Candidatus Thiothrix putei</name>
    <dbReference type="NCBI Taxonomy" id="3080811"/>
    <lineage>
        <taxon>Bacteria</taxon>
        <taxon>Pseudomonadati</taxon>
        <taxon>Pseudomonadota</taxon>
        <taxon>Gammaproteobacteria</taxon>
        <taxon>Thiotrichales</taxon>
        <taxon>Thiotrichaceae</taxon>
        <taxon>Thiothrix</taxon>
    </lineage>
</organism>
<reference evidence="15" key="2">
    <citation type="submission" date="2023-04" db="EMBL/GenBank/DDBJ databases">
        <authorList>
            <person name="Beletskiy A.V."/>
            <person name="Mardanov A.V."/>
            <person name="Ravin N.V."/>
        </authorList>
    </citation>
    <scope>NUCLEOTIDE SEQUENCE</scope>
    <source>
        <strain evidence="15">GKL-02</strain>
    </source>
</reference>
<dbReference type="InterPro" id="IPR016055">
    <property type="entry name" value="A-D-PHexomutase_a/b/a-I/II/III"/>
</dbReference>
<evidence type="ECO:0000256" key="3">
    <source>
        <dbReference type="ARBA" id="ARBA00004699"/>
    </source>
</evidence>
<dbReference type="GO" id="GO:0004615">
    <property type="term" value="F:phosphomannomutase activity"/>
    <property type="evidence" value="ECO:0007669"/>
    <property type="project" value="UniProtKB-EC"/>
</dbReference>
<evidence type="ECO:0000259" key="12">
    <source>
        <dbReference type="Pfam" id="PF02878"/>
    </source>
</evidence>
<dbReference type="GO" id="GO:0000287">
    <property type="term" value="F:magnesium ion binding"/>
    <property type="evidence" value="ECO:0007669"/>
    <property type="project" value="InterPro"/>
</dbReference>
<comment type="similarity">
    <text evidence="4 10">Belongs to the phosphohexose mutase family.</text>
</comment>
<dbReference type="KEGG" id="tput:QJT81_14715"/>
<dbReference type="GO" id="GO:0005975">
    <property type="term" value="P:carbohydrate metabolic process"/>
    <property type="evidence" value="ECO:0007669"/>
    <property type="project" value="InterPro"/>
</dbReference>
<comment type="cofactor">
    <cofactor evidence="2">
        <name>Mg(2+)</name>
        <dbReference type="ChEBI" id="CHEBI:18420"/>
    </cofactor>
</comment>
<evidence type="ECO:0000256" key="1">
    <source>
        <dbReference type="ARBA" id="ARBA00000586"/>
    </source>
</evidence>
<feature type="domain" description="Alpha-D-phosphohexomutase alpha/beta/alpha" evidence="14">
    <location>
        <begin position="261"/>
        <end position="368"/>
    </location>
</feature>
<reference evidence="15" key="1">
    <citation type="journal article" date="2023" name="Int. J. Mol. Sci.">
        <title>Metagenomics Revealed a New Genus 'Candidatus Thiocaldithrix dubininis' gen. nov., sp. nov. and a New Species 'Candidatus Thiothrix putei' sp. nov. in the Family Thiotrichaceae, Some Members of Which Have Traits of Both Na+- and H+-Motive Energetics.</title>
        <authorList>
            <person name="Ravin N.V."/>
            <person name="Muntyan M.S."/>
            <person name="Smolyakov D.D."/>
            <person name="Rudenko T.S."/>
            <person name="Beletsky A.V."/>
            <person name="Mardanov A.V."/>
            <person name="Grabovich M.Y."/>
        </authorList>
    </citation>
    <scope>NUCLEOTIDE SEQUENCE</scope>
    <source>
        <strain evidence="15">GKL-02</strain>
    </source>
</reference>
<dbReference type="InterPro" id="IPR005843">
    <property type="entry name" value="A-D-PHexomutase_C"/>
</dbReference>
<accession>A0AA95H9G2</accession>
<dbReference type="InterPro" id="IPR005846">
    <property type="entry name" value="A-D-PHexomutase_a/b/a-III"/>
</dbReference>
<name>A0AA95H9G2_9GAMM</name>
<keyword evidence="7 10" id="KW-0479">Metal-binding</keyword>
<evidence type="ECO:0000313" key="15">
    <source>
        <dbReference type="EMBL" id="WGZ93066.1"/>
    </source>
</evidence>
<dbReference type="PRINTS" id="PR00509">
    <property type="entry name" value="PGMPMM"/>
</dbReference>
<evidence type="ECO:0000259" key="11">
    <source>
        <dbReference type="Pfam" id="PF00408"/>
    </source>
</evidence>
<evidence type="ECO:0000259" key="13">
    <source>
        <dbReference type="Pfam" id="PF02879"/>
    </source>
</evidence>
<keyword evidence="6" id="KW-0597">Phosphoprotein</keyword>
<evidence type="ECO:0000256" key="9">
    <source>
        <dbReference type="ARBA" id="ARBA00023235"/>
    </source>
</evidence>
<dbReference type="PANTHER" id="PTHR43771">
    <property type="entry name" value="PHOSPHOMANNOMUTASE"/>
    <property type="match status" value="1"/>
</dbReference>
<evidence type="ECO:0000259" key="14">
    <source>
        <dbReference type="Pfam" id="PF02880"/>
    </source>
</evidence>
<proteinExistence type="inferred from homology"/>
<evidence type="ECO:0000256" key="5">
    <source>
        <dbReference type="ARBA" id="ARBA00012730"/>
    </source>
</evidence>
<dbReference type="Gene3D" id="3.40.120.10">
    <property type="entry name" value="Alpha-D-Glucose-1,6-Bisphosphate, subunit A, domain 3"/>
    <property type="match status" value="3"/>
</dbReference>
<feature type="domain" description="Alpha-D-phosphohexomutase C-terminal" evidence="11">
    <location>
        <begin position="403"/>
        <end position="450"/>
    </location>
</feature>
<dbReference type="AlphaFoldDB" id="A0AA95H9G2"/>
<dbReference type="InterPro" id="IPR036900">
    <property type="entry name" value="A-D-PHexomutase_C_sf"/>
</dbReference>
<evidence type="ECO:0000256" key="10">
    <source>
        <dbReference type="RuleBase" id="RU004326"/>
    </source>
</evidence>
<evidence type="ECO:0000256" key="2">
    <source>
        <dbReference type="ARBA" id="ARBA00001946"/>
    </source>
</evidence>
<dbReference type="InterPro" id="IPR005841">
    <property type="entry name" value="Alpha-D-phosphohexomutase_SF"/>
</dbReference>
<dbReference type="EC" id="5.4.2.8" evidence="5"/>
<evidence type="ECO:0000256" key="4">
    <source>
        <dbReference type="ARBA" id="ARBA00010231"/>
    </source>
</evidence>
<dbReference type="EMBL" id="CP124756">
    <property type="protein sequence ID" value="WGZ93066.1"/>
    <property type="molecule type" value="Genomic_DNA"/>
</dbReference>
<dbReference type="Pfam" id="PF02879">
    <property type="entry name" value="PGM_PMM_II"/>
    <property type="match status" value="1"/>
</dbReference>
<comment type="catalytic activity">
    <reaction evidence="1">
        <text>alpha-D-mannose 1-phosphate = D-mannose 6-phosphate</text>
        <dbReference type="Rhea" id="RHEA:11140"/>
        <dbReference type="ChEBI" id="CHEBI:58409"/>
        <dbReference type="ChEBI" id="CHEBI:58735"/>
        <dbReference type="EC" id="5.4.2.8"/>
    </reaction>
</comment>
<dbReference type="InterPro" id="IPR005845">
    <property type="entry name" value="A-D-PHexomutase_a/b/a-II"/>
</dbReference>
<dbReference type="PANTHER" id="PTHR43771:SF2">
    <property type="entry name" value="PHOSPHOMANNOMUTASE_PHOSPHOGLUCOMUTASE"/>
    <property type="match status" value="1"/>
</dbReference>
<dbReference type="SUPFAM" id="SSF53738">
    <property type="entry name" value="Phosphoglucomutase, first 3 domains"/>
    <property type="match status" value="3"/>
</dbReference>
<evidence type="ECO:0000256" key="8">
    <source>
        <dbReference type="ARBA" id="ARBA00022842"/>
    </source>
</evidence>
<protein>
    <recommendedName>
        <fullName evidence="5">phosphomannomutase</fullName>
        <ecNumber evidence="5">5.4.2.8</ecNumber>
    </recommendedName>
</protein>
<comment type="pathway">
    <text evidence="3">Nucleotide-sugar biosynthesis; GDP-alpha-D-mannose biosynthesis; alpha-D-mannose 1-phosphate from D-fructose 6-phosphate: step 2/2.</text>
</comment>
<dbReference type="CDD" id="cd03089">
    <property type="entry name" value="PMM_PGM"/>
    <property type="match status" value="1"/>
</dbReference>
<keyword evidence="8 10" id="KW-0460">Magnesium</keyword>
<dbReference type="Pfam" id="PF02880">
    <property type="entry name" value="PGM_PMM_III"/>
    <property type="match status" value="1"/>
</dbReference>
<dbReference type="Pfam" id="PF02878">
    <property type="entry name" value="PGM_PMM_I"/>
    <property type="match status" value="1"/>
</dbReference>
<sequence length="466" mass="51229">MSLPQPLISHSLFRAYDVRGVYADNLTEHSVRLIGQAIGSELRERGEQAVVVGRDGRLSSPALAQAAIEGLMAAGCRVTDVGLVPTPVLYFAVQSGLAPHGVMITGSHNPPDQNGIKIVINGECLYNERIQRLYERIIRGELWHQPTAGSVRTASILSAYQHTVCQQVHLQRRLRIGLDCGNGATALLAERFFRDLGCEVHPLFCEVDGNFPNHSPDPTQPANLQALQTLIRAQGLDIGIAFDGDGDRLIAVDGNGHILWPDRILILLAQAVLPQQPGRTVAYDVKCTYRLDQAIRDAGGIPGMCISGHSLLKKYIREHNAVLGGEFSGHIVLRDRGMEYDDGMYIAARLLEVLSQETATPAQVFARIPEGFSTPEHKVYFASYEAATAAMQCWIQDQQLQAQRLLTLDGMRAEYADGWGLARASNTSPTITLRFEADTPQRLEAIRALFRADIQRLQLTPEALPF</sequence>
<dbReference type="Proteomes" id="UP001301326">
    <property type="component" value="Chromosome"/>
</dbReference>
<dbReference type="InterPro" id="IPR016066">
    <property type="entry name" value="A-D-PHexomutase_CS"/>
</dbReference>
<feature type="domain" description="Alpha-D-phosphohexomutase alpha/beta/alpha" evidence="12">
    <location>
        <begin position="12"/>
        <end position="137"/>
    </location>
</feature>
<evidence type="ECO:0000256" key="6">
    <source>
        <dbReference type="ARBA" id="ARBA00022553"/>
    </source>
</evidence>
<evidence type="ECO:0000256" key="7">
    <source>
        <dbReference type="ARBA" id="ARBA00022723"/>
    </source>
</evidence>
<dbReference type="SUPFAM" id="SSF55957">
    <property type="entry name" value="Phosphoglucomutase, C-terminal domain"/>
    <property type="match status" value="1"/>
</dbReference>
<dbReference type="InterPro" id="IPR005844">
    <property type="entry name" value="A-D-PHexomutase_a/b/a-I"/>
</dbReference>
<dbReference type="PROSITE" id="PS00710">
    <property type="entry name" value="PGM_PMM"/>
    <property type="match status" value="1"/>
</dbReference>
<dbReference type="Gene3D" id="3.30.310.50">
    <property type="entry name" value="Alpha-D-phosphohexomutase, C-terminal domain"/>
    <property type="match status" value="1"/>
</dbReference>
<dbReference type="Pfam" id="PF00408">
    <property type="entry name" value="PGM_PMM_IV"/>
    <property type="match status" value="1"/>
</dbReference>
<feature type="domain" description="Alpha-D-phosphohexomutase alpha/beta/alpha" evidence="13">
    <location>
        <begin position="160"/>
        <end position="256"/>
    </location>
</feature>